<evidence type="ECO:0000313" key="3">
    <source>
        <dbReference type="EMBL" id="AFH04444.1"/>
    </source>
</evidence>
<dbReference type="InParanoid" id="M9ND97"/>
<reference evidence="3 5" key="6">
    <citation type="journal article" date="2005" name="PLoS Comput. Biol.">
        <title>Combined evidence annotation of transposable elements in genome sequences.</title>
        <authorList>
            <person name="Quesneville H."/>
            <person name="Bergman C.M."/>
            <person name="Andrieu O."/>
            <person name="Autard D."/>
            <person name="Nouaud D."/>
            <person name="Ashburner M."/>
            <person name="Anxolabehere D."/>
        </authorList>
    </citation>
    <scope>NUCLEOTIDE SEQUENCE [LARGE SCALE GENOMIC DNA]</scope>
    <source>
        <strain evidence="5">Berkeley</strain>
    </source>
</reference>
<dbReference type="HOGENOM" id="CLU_2123596_0_0_1"/>
<dbReference type="OMA" id="MNEDCRK"/>
<dbReference type="AGR" id="FB:FBgn0262530"/>
<reference evidence="3 5" key="3">
    <citation type="journal article" date="2002" name="Genome Biol.">
        <title>Annotation of the Drosophila melanogaster euchromatic genome: a systematic review.</title>
        <authorList>
            <person name="Misra S."/>
            <person name="Crosby M.A."/>
            <person name="Mungall C.J."/>
            <person name="Matthews B.B."/>
            <person name="Campbell K.S."/>
            <person name="Hradecky P."/>
            <person name="Huang Y."/>
            <person name="Kaminker J.S."/>
            <person name="Millburn G.H."/>
            <person name="Prochnik S.E."/>
            <person name="Smith C.D."/>
            <person name="Tupy J.L."/>
            <person name="Whitfied E.J."/>
            <person name="Bayraktaroglu L."/>
            <person name="Berman B.P."/>
            <person name="Bettencourt B.R."/>
            <person name="Celniker S.E."/>
            <person name="de Grey A.D."/>
            <person name="Drysdale R.A."/>
            <person name="Harris N.L."/>
            <person name="Richter J."/>
            <person name="Russo S."/>
            <person name="Schroeder A.J."/>
            <person name="Shu S.Q."/>
            <person name="Stapleton M."/>
            <person name="Yamada C."/>
            <person name="Ashburner M."/>
            <person name="Gelbart W.M."/>
            <person name="Rubin G.M."/>
            <person name="Lewis S.E."/>
        </authorList>
    </citation>
    <scope>GENOME REANNOTATION</scope>
    <source>
        <strain evidence="5">Berkeley</strain>
    </source>
</reference>
<feature type="region of interest" description="Disordered" evidence="1">
    <location>
        <begin position="90"/>
        <end position="114"/>
    </location>
</feature>
<protein>
    <submittedName>
        <fullName evidence="3">Uncharacterized protein</fullName>
    </submittedName>
</protein>
<reference evidence="3 5" key="5">
    <citation type="journal article" date="2002" name="Genome Biol.">
        <title>Heterochromatic sequences in a Drosophila whole-genome shotgun assembly.</title>
        <authorList>
            <person name="Hoskins R.A."/>
            <person name="Smith C.D."/>
            <person name="Carlson J.W."/>
            <person name="Carvalho A.B."/>
            <person name="Halpern A."/>
            <person name="Kaminker J.S."/>
            <person name="Kennedy C."/>
            <person name="Mungall C.J."/>
            <person name="Sullivan B.A."/>
            <person name="Sutton G.G."/>
            <person name="Yasuhara J.C."/>
            <person name="Wakimoto B.T."/>
            <person name="Myers E.W."/>
            <person name="Celniker S.E."/>
            <person name="Rubin G.M."/>
            <person name="Karpen G.H."/>
        </authorList>
    </citation>
    <scope>NUCLEOTIDE SEQUENCE [LARGE SCALE GENOMIC DNA]</scope>
    <source>
        <strain evidence="5">Berkeley</strain>
    </source>
</reference>
<proteinExistence type="predicted"/>
<accession>M9ND97</accession>
<reference evidence="3 5" key="9">
    <citation type="journal article" date="2015" name="G3 (Bethesda)">
        <title>Gene Model Annotations for Drosophila melanogaster: Impact of High-Throughput Data.</title>
        <authorList>
            <consortium name="FlyBase Consortium"/>
            <person name="Matthews B.B."/>
            <person name="Dos Santos G."/>
            <person name="Crosby M.A."/>
            <person name="Emmert D.B."/>
            <person name="St Pierre S.E."/>
            <person name="Gramates L.S."/>
            <person name="Zhou P."/>
            <person name="Schroeder A.J."/>
            <person name="Falls K."/>
            <person name="Strelets V."/>
            <person name="Russo S.M."/>
            <person name="Gelbart W.M."/>
            <person name="null"/>
        </authorList>
    </citation>
    <scope>NUCLEOTIDE SEQUENCE [LARGE SCALE GENOMIC DNA]</scope>
    <source>
        <strain evidence="5">Berkeley</strain>
    </source>
</reference>
<keyword evidence="5" id="KW-1185">Reference proteome</keyword>
<dbReference type="DNASU" id="12797912"/>
<dbReference type="SMR" id="M9ND97"/>
<reference evidence="3 5" key="4">
    <citation type="journal article" date="2002" name="Genome Biol.">
        <title>The transposable elements of the Drosophila melanogaster euchromatin: a genomics perspective.</title>
        <authorList>
            <person name="Kaminker J.S."/>
            <person name="Bergman C.M."/>
            <person name="Kronmiller B."/>
            <person name="Carlson J."/>
            <person name="Svirskas R."/>
            <person name="Patel S."/>
            <person name="Frise E."/>
            <person name="Wheeler D.A."/>
            <person name="Lewis S.E."/>
            <person name="Rubin G.M."/>
            <person name="Ashburner M."/>
            <person name="Celniker S.E."/>
        </authorList>
    </citation>
    <scope>NUCLEOTIDE SEQUENCE [LARGE SCALE GENOMIC DNA]</scope>
    <source>
        <strain evidence="5">Berkeley</strain>
    </source>
</reference>
<gene>
    <name evidence="3" type="primary">Dmel\CG43084</name>
    <name evidence="3 4" type="ORF">CG43084</name>
    <name evidence="3" type="ORF">Dmel_CG43084</name>
</gene>
<reference evidence="3 5" key="10">
    <citation type="journal article" date="2015" name="G3 (Bethesda)">
        <title>Gene Model Annotations for Drosophila melanogaster: The Rule-Benders.</title>
        <authorList>
            <consortium name="FlyBase Consortium"/>
            <person name="Crosby M.A."/>
            <person name="Gramates L.S."/>
            <person name="Dos Santos G."/>
            <person name="Matthews B.B."/>
            <person name="St Pierre S.E."/>
            <person name="Zhou P."/>
            <person name="Schroeder A.J."/>
            <person name="Falls K."/>
            <person name="Emmert D.B."/>
            <person name="Russo S.M."/>
            <person name="Gelbart W.M."/>
            <person name="null"/>
        </authorList>
    </citation>
    <scope>NUCLEOTIDE SEQUENCE [LARGE SCALE GENOMIC DNA]</scope>
    <source>
        <strain evidence="5">Berkeley</strain>
    </source>
</reference>
<feature type="transmembrane region" description="Helical" evidence="2">
    <location>
        <begin position="29"/>
        <end position="51"/>
    </location>
</feature>
<dbReference type="KEGG" id="dme:Dmel_CG43084"/>
<dbReference type="GeneID" id="12797912"/>
<dbReference type="STRING" id="7227.FBpp0293509"/>
<name>M9ND97_DROME</name>
<dbReference type="RefSeq" id="NP_001246773.1">
    <property type="nucleotide sequence ID" value="NM_001259844.2"/>
</dbReference>
<dbReference type="ExpressionAtlas" id="M9ND97">
    <property type="expression patterns" value="baseline and differential"/>
</dbReference>
<feature type="compositionally biased region" description="Polar residues" evidence="1">
    <location>
        <begin position="105"/>
        <end position="114"/>
    </location>
</feature>
<evidence type="ECO:0000256" key="1">
    <source>
        <dbReference type="SAM" id="MobiDB-lite"/>
    </source>
</evidence>
<dbReference type="OrthoDB" id="7862558at2759"/>
<dbReference type="FlyBase" id="FBgn0262530">
    <property type="gene designation" value="CG43084"/>
</dbReference>
<reference evidence="3 5" key="11">
    <citation type="journal article" date="2015" name="Genome Res.">
        <title>The Release 6 reference sequence of the Drosophila melanogaster genome.</title>
        <authorList>
            <person name="Hoskins R.A."/>
            <person name="Carlson J.W."/>
            <person name="Wan K.H."/>
            <person name="Park S."/>
            <person name="Mendez I."/>
            <person name="Galle S.E."/>
            <person name="Booth B.W."/>
            <person name="Pfeiffer B.D."/>
            <person name="George R.A."/>
            <person name="Svirskas R."/>
            <person name="Krzywinski M."/>
            <person name="Schein J."/>
            <person name="Accardo M.C."/>
            <person name="Damia E."/>
            <person name="Messina G."/>
            <person name="Mendez-Lago M."/>
            <person name="de Pablos B."/>
            <person name="Demakova O.V."/>
            <person name="Andreyeva E.N."/>
            <person name="Boldyreva L.V."/>
            <person name="Marra M."/>
            <person name="Carvalho A.B."/>
            <person name="Dimitri P."/>
            <person name="Villasante A."/>
            <person name="Zhimulev I.F."/>
            <person name="Rubin G.M."/>
            <person name="Karpen G.H."/>
            <person name="Celniker S.E."/>
        </authorList>
    </citation>
    <scope>NUCLEOTIDE SEQUENCE [LARGE SCALE GENOMIC DNA]</scope>
    <source>
        <strain evidence="5">Berkeley</strain>
    </source>
</reference>
<dbReference type="Bgee" id="FBgn0262530">
    <property type="expression patterns" value="Expressed in saliva-secreting gland and 5 other cell types or tissues"/>
</dbReference>
<dbReference type="AlphaFoldDB" id="M9ND97"/>
<reference evidence="3 5" key="1">
    <citation type="journal article" date="2000" name="Science">
        <title>The genome sequence of Drosophila melanogaster.</title>
        <authorList>
            <person name="Adams M.D."/>
            <person name="Celniker S.E."/>
            <person name="Holt R.A."/>
            <person name="Evans C.A."/>
            <person name="Gocayne J.D."/>
            <person name="Amanatides P.G."/>
            <person name="Scherer S.E."/>
            <person name="Li P.W."/>
            <person name="Hoskins R.A."/>
            <person name="Galle R.F."/>
            <person name="George R.A."/>
            <person name="Lewis S.E."/>
            <person name="Richards S."/>
            <person name="Ashburner M."/>
            <person name="Henderson S.N."/>
            <person name="Sutton G.G."/>
            <person name="Wortman J.R."/>
            <person name="Yandell M.D."/>
            <person name="Zhang Q."/>
            <person name="Chen L.X."/>
            <person name="Brandon R.C."/>
            <person name="Rogers Y.H."/>
            <person name="Blazej R.G."/>
            <person name="Champe M."/>
            <person name="Pfeiffer B.D."/>
            <person name="Wan K.H."/>
            <person name="Doyle C."/>
            <person name="Baxter E.G."/>
            <person name="Helt G."/>
            <person name="Nelson C.R."/>
            <person name="Gabor G.L."/>
            <person name="Abril J.F."/>
            <person name="Agbayani A."/>
            <person name="An H.J."/>
            <person name="Andrews-Pfannkoch C."/>
            <person name="Baldwin D."/>
            <person name="Ballew R.M."/>
            <person name="Basu A."/>
            <person name="Baxendale J."/>
            <person name="Bayraktaroglu L."/>
            <person name="Beasley E.M."/>
            <person name="Beeson K.Y."/>
            <person name="Benos P.V."/>
            <person name="Berman B.P."/>
            <person name="Bhandari D."/>
            <person name="Bolshakov S."/>
            <person name="Borkova D."/>
            <person name="Botchan M.R."/>
            <person name="Bouck J."/>
            <person name="Brokstein P."/>
            <person name="Brottier P."/>
            <person name="Burtis K.C."/>
            <person name="Busam D.A."/>
            <person name="Butler H."/>
            <person name="Cadieu E."/>
            <person name="Center A."/>
            <person name="Chandra I."/>
            <person name="Cherry J.M."/>
            <person name="Cawley S."/>
            <person name="Dahlke C."/>
            <person name="Davenport L.B."/>
            <person name="Davies P."/>
            <person name="de Pablos B."/>
            <person name="Delcher A."/>
            <person name="Deng Z."/>
            <person name="Mays A.D."/>
            <person name="Dew I."/>
            <person name="Dietz S.M."/>
            <person name="Dodson K."/>
            <person name="Doup L.E."/>
            <person name="Downes M."/>
            <person name="Dugan-Rocha S."/>
            <person name="Dunkov B.C."/>
            <person name="Dunn P."/>
            <person name="Durbin K.J."/>
            <person name="Evangelista C.C."/>
            <person name="Ferraz C."/>
            <person name="Ferriera S."/>
            <person name="Fleischmann W."/>
            <person name="Fosler C."/>
            <person name="Gabrielian A.E."/>
            <person name="Garg N.S."/>
            <person name="Gelbart W.M."/>
            <person name="Glasser K."/>
            <person name="Glodek A."/>
            <person name="Gong F."/>
            <person name="Gorrell J.H."/>
            <person name="Gu Z."/>
            <person name="Guan P."/>
            <person name="Harris M."/>
            <person name="Harris N.L."/>
            <person name="Harvey D."/>
            <person name="Heiman T.J."/>
            <person name="Hernandez J.R."/>
            <person name="Houck J."/>
            <person name="Hostin D."/>
            <person name="Houston K.A."/>
            <person name="Howland T.J."/>
            <person name="Wei M.H."/>
            <person name="Ibegwam C."/>
            <person name="Jalali M."/>
            <person name="Kalush F."/>
            <person name="Karpen G.H."/>
            <person name="Ke Z."/>
            <person name="Kennison J.A."/>
            <person name="Ketchum K.A."/>
            <person name="Kimmel B.E."/>
            <person name="Kodira C.D."/>
            <person name="Kraft C."/>
            <person name="Kravitz S."/>
            <person name="Kulp D."/>
            <person name="Lai Z."/>
            <person name="Lasko P."/>
            <person name="Lei Y."/>
            <person name="Levitsky A.A."/>
            <person name="Li J."/>
            <person name="Li Z."/>
            <person name="Liang Y."/>
            <person name="Lin X."/>
            <person name="Liu X."/>
            <person name="Mattei B."/>
            <person name="McIntosh T.C."/>
            <person name="McLeod M.P."/>
            <person name="McPherson D."/>
            <person name="Merkulov G."/>
            <person name="Milshina N.V."/>
            <person name="Mobarry C."/>
            <person name="Morris J."/>
            <person name="Moshrefi A."/>
            <person name="Mount S.M."/>
            <person name="Moy M."/>
            <person name="Murphy B."/>
            <person name="Murphy L."/>
            <person name="Muzny D.M."/>
            <person name="Nelson D.L."/>
            <person name="Nelson D.R."/>
            <person name="Nelson K.A."/>
            <person name="Nixon K."/>
            <person name="Nusskern D.R."/>
            <person name="Pacleb J.M."/>
            <person name="Palazzolo M."/>
            <person name="Pittman G.S."/>
            <person name="Pan S."/>
            <person name="Pollard J."/>
            <person name="Puri V."/>
            <person name="Reese M.G."/>
            <person name="Reinert K."/>
            <person name="Remington K."/>
            <person name="Saunders R.D."/>
            <person name="Scheeler F."/>
            <person name="Shen H."/>
            <person name="Shue B.C."/>
            <person name="Siden-Kiamos I."/>
            <person name="Simpson M."/>
            <person name="Skupski M.P."/>
            <person name="Smith T."/>
            <person name="Spier E."/>
            <person name="Spradling A.C."/>
            <person name="Stapleton M."/>
            <person name="Strong R."/>
            <person name="Sun E."/>
            <person name="Svirskas R."/>
            <person name="Tector C."/>
            <person name="Turner R."/>
            <person name="Venter E."/>
            <person name="Wang A.H."/>
            <person name="Wang X."/>
            <person name="Wang Z.Y."/>
            <person name="Wassarman D.A."/>
            <person name="Weinstock G.M."/>
            <person name="Weissenbach J."/>
            <person name="Williams S.M."/>
            <person name="WoodageT"/>
            <person name="Worley K.C."/>
            <person name="Wu D."/>
            <person name="Yang S."/>
            <person name="Yao Q.A."/>
            <person name="Ye J."/>
            <person name="Yeh R.F."/>
            <person name="Zaveri J.S."/>
            <person name="Zhan M."/>
            <person name="Zhang G."/>
            <person name="Zhao Q."/>
            <person name="Zheng L."/>
            <person name="Zheng X.H."/>
            <person name="Zhong F.N."/>
            <person name="Zhong W."/>
            <person name="Zhou X."/>
            <person name="Zhu S."/>
            <person name="Zhu X."/>
            <person name="Smith H.O."/>
            <person name="Gibbs R.A."/>
            <person name="Myers E.W."/>
            <person name="Rubin G.M."/>
            <person name="Venter J.C."/>
        </authorList>
    </citation>
    <scope>NUCLEOTIDE SEQUENCE [LARGE SCALE GENOMIC DNA]</scope>
    <source>
        <strain evidence="5">Berkeley</strain>
    </source>
</reference>
<evidence type="ECO:0000256" key="2">
    <source>
        <dbReference type="SAM" id="Phobius"/>
    </source>
</evidence>
<dbReference type="EMBL" id="AE014296">
    <property type="protein sequence ID" value="AFH04444.1"/>
    <property type="molecule type" value="Genomic_DNA"/>
</dbReference>
<keyword evidence="2" id="KW-0812">Transmembrane</keyword>
<evidence type="ECO:0000313" key="5">
    <source>
        <dbReference type="Proteomes" id="UP000000803"/>
    </source>
</evidence>
<sequence length="114" mass="12333">MIPISSSKLNRKLASKPFLNEGLPARKSIGCLFLGIILGVFLAGILFYSLMNEDCRKSSRNIMSIIGVEIPQNKNATSKLDTAAKNVEESSVAVTQETPAEFNKADNNSTVSMP</sequence>
<reference evidence="3 5" key="7">
    <citation type="journal article" date="2007" name="Science">
        <title>The Release 5.1 annotation of Drosophila melanogaster heterochromatin.</title>
        <authorList>
            <person name="Smith C.D."/>
            <person name="Shu S."/>
            <person name="Mungall C.J."/>
            <person name="Karpen G.H."/>
        </authorList>
    </citation>
    <scope>NUCLEOTIDE SEQUENCE [LARGE SCALE GENOMIC DNA]</scope>
    <source>
        <strain evidence="5">Berkeley</strain>
    </source>
</reference>
<dbReference type="Proteomes" id="UP000000803">
    <property type="component" value="Chromosome 3L"/>
</dbReference>
<keyword evidence="2" id="KW-1133">Transmembrane helix</keyword>
<keyword evidence="2" id="KW-0472">Membrane</keyword>
<organism evidence="3 5">
    <name type="scientific">Drosophila melanogaster</name>
    <name type="common">Fruit fly</name>
    <dbReference type="NCBI Taxonomy" id="7227"/>
    <lineage>
        <taxon>Eukaryota</taxon>
        <taxon>Metazoa</taxon>
        <taxon>Ecdysozoa</taxon>
        <taxon>Arthropoda</taxon>
        <taxon>Hexapoda</taxon>
        <taxon>Insecta</taxon>
        <taxon>Pterygota</taxon>
        <taxon>Neoptera</taxon>
        <taxon>Endopterygota</taxon>
        <taxon>Diptera</taxon>
        <taxon>Brachycera</taxon>
        <taxon>Muscomorpha</taxon>
        <taxon>Ephydroidea</taxon>
        <taxon>Drosophilidae</taxon>
        <taxon>Drosophila</taxon>
        <taxon>Sophophora</taxon>
    </lineage>
</organism>
<reference evidence="3 5" key="2">
    <citation type="journal article" date="2002" name="Genome Biol.">
        <title>Finishing a whole-genome shotgun: release 3 of the Drosophila melanogaster euchromatic genome sequence.</title>
        <authorList>
            <person name="Celniker S.E."/>
            <person name="Wheeler D.A."/>
            <person name="Kronmiller B."/>
            <person name="Carlson J.W."/>
            <person name="Halpern A."/>
            <person name="Patel S."/>
            <person name="Adams M."/>
            <person name="Champe M."/>
            <person name="Dugan S.P."/>
            <person name="Frise E."/>
            <person name="Hodgson A."/>
            <person name="George R.A."/>
            <person name="Hoskins R.A."/>
            <person name="Laverty T."/>
            <person name="Muzny D.M."/>
            <person name="Nelson C.R."/>
            <person name="Pacleb J.M."/>
            <person name="Park S."/>
            <person name="Pfeiffer B.D."/>
            <person name="Richards S."/>
            <person name="Sodergren E.J."/>
            <person name="Svirskas R."/>
            <person name="Tabor P.E."/>
            <person name="Wan K."/>
            <person name="Stapleton M."/>
            <person name="Sutton G.G."/>
            <person name="Venter C."/>
            <person name="Weinstock G."/>
            <person name="Scherer S.E."/>
            <person name="Myers E.W."/>
            <person name="Gibbs R.A."/>
            <person name="Rubin G.M."/>
        </authorList>
    </citation>
    <scope>NUCLEOTIDE SEQUENCE [LARGE SCALE GENOMIC DNA]</scope>
    <source>
        <strain evidence="5">Berkeley</strain>
    </source>
</reference>
<evidence type="ECO:0000313" key="4">
    <source>
        <dbReference type="FlyBase" id="FBgn0262530"/>
    </source>
</evidence>
<dbReference type="PaxDb" id="7227-FBpp0293509"/>
<reference evidence="3 5" key="8">
    <citation type="journal article" date="2007" name="Science">
        <title>Sequence finishing and mapping of Drosophila melanogaster heterochromatin.</title>
        <authorList>
            <person name="Hoskins R.A."/>
            <person name="Carlson J.W."/>
            <person name="Kennedy C."/>
            <person name="Acevedo D."/>
            <person name="Evans-Holm M."/>
            <person name="Frise E."/>
            <person name="Wan K.H."/>
            <person name="Park S."/>
            <person name="Mendez-Lago M."/>
            <person name="Rossi F."/>
            <person name="Villasante A."/>
            <person name="Dimitri P."/>
            <person name="Karpen G.H."/>
            <person name="Celniker S.E."/>
        </authorList>
    </citation>
    <scope>NUCLEOTIDE SEQUENCE [LARGE SCALE GENOMIC DNA]</scope>
    <source>
        <strain evidence="5">Berkeley</strain>
    </source>
</reference>
<dbReference type="BioGRID-ORCS" id="12797912">
    <property type="hits" value="0 hits in 1 CRISPR screen"/>
</dbReference>
<dbReference type="VEuPathDB" id="VectorBase:FBgn0262530"/>